<protein>
    <recommendedName>
        <fullName evidence="3">RRM domain-containing protein</fullName>
    </recommendedName>
</protein>
<reference evidence="1 2" key="1">
    <citation type="submission" date="2021-05" db="EMBL/GenBank/DDBJ databases">
        <title>Genome Assembly of Synthetic Allotetraploid Brassica napus Reveals Homoeologous Exchanges between Subgenomes.</title>
        <authorList>
            <person name="Davis J.T."/>
        </authorList>
    </citation>
    <scope>NUCLEOTIDE SEQUENCE [LARGE SCALE GENOMIC DNA]</scope>
    <source>
        <strain evidence="2">cv. Da-Ae</strain>
        <tissue evidence="1">Seedling</tissue>
    </source>
</reference>
<keyword evidence="2" id="KW-1185">Reference proteome</keyword>
<evidence type="ECO:0008006" key="3">
    <source>
        <dbReference type="Google" id="ProtNLM"/>
    </source>
</evidence>
<sequence>MDKAFLWYETEEELVKATEGMHRKVTQVNIIRTLLFIFKSIENKERVNCKSKLPSLIFCLCPVFFDGRVIFVEEAKPRSDIQRAETKPQILRTWELS</sequence>
<dbReference type="EMBL" id="JAGKQM010000007">
    <property type="protein sequence ID" value="KAH0920058.1"/>
    <property type="molecule type" value="Genomic_DNA"/>
</dbReference>
<proteinExistence type="predicted"/>
<accession>A0ABQ8CSS3</accession>
<gene>
    <name evidence="1" type="ORF">HID58_027718</name>
</gene>
<name>A0ABQ8CSS3_BRANA</name>
<organism evidence="1 2">
    <name type="scientific">Brassica napus</name>
    <name type="common">Rape</name>
    <dbReference type="NCBI Taxonomy" id="3708"/>
    <lineage>
        <taxon>Eukaryota</taxon>
        <taxon>Viridiplantae</taxon>
        <taxon>Streptophyta</taxon>
        <taxon>Embryophyta</taxon>
        <taxon>Tracheophyta</taxon>
        <taxon>Spermatophyta</taxon>
        <taxon>Magnoliopsida</taxon>
        <taxon>eudicotyledons</taxon>
        <taxon>Gunneridae</taxon>
        <taxon>Pentapetalae</taxon>
        <taxon>rosids</taxon>
        <taxon>malvids</taxon>
        <taxon>Brassicales</taxon>
        <taxon>Brassicaceae</taxon>
        <taxon>Brassiceae</taxon>
        <taxon>Brassica</taxon>
    </lineage>
</organism>
<evidence type="ECO:0000313" key="2">
    <source>
        <dbReference type="Proteomes" id="UP000824890"/>
    </source>
</evidence>
<comment type="caution">
    <text evidence="1">The sequence shown here is derived from an EMBL/GenBank/DDBJ whole genome shotgun (WGS) entry which is preliminary data.</text>
</comment>
<dbReference type="Proteomes" id="UP000824890">
    <property type="component" value="Unassembled WGS sequence"/>
</dbReference>
<evidence type="ECO:0000313" key="1">
    <source>
        <dbReference type="EMBL" id="KAH0920058.1"/>
    </source>
</evidence>